<feature type="domain" description="HTH LytTR-type" evidence="1">
    <location>
        <begin position="53"/>
        <end position="115"/>
    </location>
</feature>
<protein>
    <submittedName>
        <fullName evidence="2">LytTR family transcriptional regulator</fullName>
    </submittedName>
</protein>
<evidence type="ECO:0000313" key="2">
    <source>
        <dbReference type="EMBL" id="TQR97360.1"/>
    </source>
</evidence>
<dbReference type="Pfam" id="PF04397">
    <property type="entry name" value="LytTR"/>
    <property type="match status" value="1"/>
</dbReference>
<evidence type="ECO:0000313" key="3">
    <source>
        <dbReference type="Proteomes" id="UP000319219"/>
    </source>
</evidence>
<comment type="caution">
    <text evidence="2">The sequence shown here is derived from an EMBL/GenBank/DDBJ whole genome shotgun (WGS) entry which is preliminary data.</text>
</comment>
<proteinExistence type="predicted"/>
<dbReference type="EMBL" id="VIJZ01000008">
    <property type="protein sequence ID" value="TQR97360.1"/>
    <property type="molecule type" value="Genomic_DNA"/>
</dbReference>
<gene>
    <name evidence="2" type="ORF">FKV70_19195</name>
</gene>
<keyword evidence="3" id="KW-1185">Reference proteome</keyword>
<name>A0ABY3B122_9BACL</name>
<evidence type="ECO:0000259" key="1">
    <source>
        <dbReference type="Pfam" id="PF04397"/>
    </source>
</evidence>
<reference evidence="2 3" key="1">
    <citation type="submission" date="2019-07" db="EMBL/GenBank/DDBJ databases">
        <title>Paenibacillus ottowii sp. nov. isolated from a fermentation system processing bovine manure.</title>
        <authorList>
            <person name="Velazquez L.F."/>
            <person name="Rajbanshi S."/>
            <person name="Guan S."/>
            <person name="Hinchee M."/>
            <person name="Welsh A."/>
        </authorList>
    </citation>
    <scope>NUCLEOTIDE SEQUENCE [LARGE SCALE GENOMIC DNA]</scope>
    <source>
        <strain evidence="2 3">MS2379</strain>
    </source>
</reference>
<dbReference type="InterPro" id="IPR007492">
    <property type="entry name" value="LytTR_DNA-bd_dom"/>
</dbReference>
<accession>A0ABY3B122</accession>
<organism evidence="2 3">
    <name type="scientific">Paenibacillus ottowii</name>
    <dbReference type="NCBI Taxonomy" id="2315729"/>
    <lineage>
        <taxon>Bacteria</taxon>
        <taxon>Bacillati</taxon>
        <taxon>Bacillota</taxon>
        <taxon>Bacilli</taxon>
        <taxon>Bacillales</taxon>
        <taxon>Paenibacillaceae</taxon>
        <taxon>Paenibacillus</taxon>
    </lineage>
</organism>
<dbReference type="Proteomes" id="UP000319219">
    <property type="component" value="Unassembled WGS sequence"/>
</dbReference>
<sequence length="121" mass="14011">MLVTILGSDNMDIFGIKLDTRPTEIAEIAEFSLFDVNWIDPFRRTAHSAKVPAYHTKDHSFVTLDRLMDLERAYSKFGFKRYDQSTLINEQRVQDKVAAKNGTRIYFVDGSYVIVRSKLNM</sequence>